<keyword evidence="4" id="KW-1185">Reference proteome</keyword>
<feature type="transmembrane region" description="Helical" evidence="1">
    <location>
        <begin position="86"/>
        <end position="106"/>
    </location>
</feature>
<evidence type="ECO:0000256" key="1">
    <source>
        <dbReference type="SAM" id="Phobius"/>
    </source>
</evidence>
<evidence type="ECO:0000313" key="4">
    <source>
        <dbReference type="Proteomes" id="UP001642409"/>
    </source>
</evidence>
<name>A0AA86R258_9EUKA</name>
<keyword evidence="1" id="KW-0812">Transmembrane</keyword>
<proteinExistence type="predicted"/>
<dbReference type="AlphaFoldDB" id="A0AA86R258"/>
<gene>
    <name evidence="3" type="ORF">HINF_LOCUS29463</name>
    <name evidence="2" type="ORF">HINF_LOCUS52477</name>
</gene>
<accession>A0AA86R258</accession>
<evidence type="ECO:0000313" key="3">
    <source>
        <dbReference type="EMBL" id="CAL6024126.1"/>
    </source>
</evidence>
<sequence length="155" mass="17380">MEIYNTLDTKATGSDIKACFCLTEYQSGEILFNSSAKTCTDCLGQADLVTKTFVQHVLFNMKQARSGLIIIRNAKFPDLLNASLNFVVMNNIIIIIIINIILTVNAKIVMKFMDKEIQGAILVEGKCQCDNSYVIIRIRQNWSADDSVRALLGFY</sequence>
<organism evidence="2">
    <name type="scientific">Hexamita inflata</name>
    <dbReference type="NCBI Taxonomy" id="28002"/>
    <lineage>
        <taxon>Eukaryota</taxon>
        <taxon>Metamonada</taxon>
        <taxon>Diplomonadida</taxon>
        <taxon>Hexamitidae</taxon>
        <taxon>Hexamitinae</taxon>
        <taxon>Hexamita</taxon>
    </lineage>
</organism>
<reference evidence="3 4" key="2">
    <citation type="submission" date="2024-07" db="EMBL/GenBank/DDBJ databases">
        <authorList>
            <person name="Akdeniz Z."/>
        </authorList>
    </citation>
    <scope>NUCLEOTIDE SEQUENCE [LARGE SCALE GENOMIC DNA]</scope>
</reference>
<dbReference type="EMBL" id="CATOUU010000983">
    <property type="protein sequence ID" value="CAI9964832.1"/>
    <property type="molecule type" value="Genomic_DNA"/>
</dbReference>
<reference evidence="2" key="1">
    <citation type="submission" date="2023-06" db="EMBL/GenBank/DDBJ databases">
        <authorList>
            <person name="Kurt Z."/>
        </authorList>
    </citation>
    <scope>NUCLEOTIDE SEQUENCE</scope>
</reference>
<keyword evidence="1" id="KW-1133">Transmembrane helix</keyword>
<keyword evidence="1" id="KW-0472">Membrane</keyword>
<dbReference type="Proteomes" id="UP001642409">
    <property type="component" value="Unassembled WGS sequence"/>
</dbReference>
<comment type="caution">
    <text evidence="2">The sequence shown here is derived from an EMBL/GenBank/DDBJ whole genome shotgun (WGS) entry which is preliminary data.</text>
</comment>
<dbReference type="EMBL" id="CAXDID020000095">
    <property type="protein sequence ID" value="CAL6024126.1"/>
    <property type="molecule type" value="Genomic_DNA"/>
</dbReference>
<evidence type="ECO:0000313" key="2">
    <source>
        <dbReference type="EMBL" id="CAI9964832.1"/>
    </source>
</evidence>
<protein>
    <submittedName>
        <fullName evidence="3">Hypothetical_protein</fullName>
    </submittedName>
</protein>